<accession>A0A1H1QZ08</accession>
<dbReference type="NCBIfam" id="TIGR03089">
    <property type="entry name" value="TIGR03089 family protein"/>
    <property type="match status" value="1"/>
</dbReference>
<dbReference type="RefSeq" id="WP_091727958.1">
    <property type="nucleotide sequence ID" value="NZ_LT629757.1"/>
</dbReference>
<evidence type="ECO:0000313" key="1">
    <source>
        <dbReference type="EMBL" id="SDS28019.1"/>
    </source>
</evidence>
<protein>
    <submittedName>
        <fullName evidence="1">TIGR03089 family protein</fullName>
    </submittedName>
</protein>
<evidence type="ECO:0000313" key="2">
    <source>
        <dbReference type="Proteomes" id="UP000198859"/>
    </source>
</evidence>
<sequence length="240" mass="24859">MTTTIPDLLARRLAEDPGGPLVTFYDDASSERTELSATTYANWLAKNANLLVEELDLAAGDLLLVDLPAHWLVPVLLGAAWSAGVAVTTDPDQGHDAVVCGPDSVASYAAAGGTVLACSLRPFATPFAEPLPPGVVDHGTAWPGQSDVFLGLDPVTPDTPAWVDADGAPGHALLVEAAAEAALAGRTRVLTDRHPASGRGVPLLLAPLLAGGSLVLVRHPDAEGWEHRAEQEQASLVLRA</sequence>
<name>A0A1H1QZ08_9ACTN</name>
<dbReference type="EMBL" id="LT629757">
    <property type="protein sequence ID" value="SDS28019.1"/>
    <property type="molecule type" value="Genomic_DNA"/>
</dbReference>
<dbReference type="STRING" id="642780.SAMN04488570_1528"/>
<dbReference type="AlphaFoldDB" id="A0A1H1QZ08"/>
<organism evidence="1 2">
    <name type="scientific">Nocardioides scoriae</name>
    <dbReference type="NCBI Taxonomy" id="642780"/>
    <lineage>
        <taxon>Bacteria</taxon>
        <taxon>Bacillati</taxon>
        <taxon>Actinomycetota</taxon>
        <taxon>Actinomycetes</taxon>
        <taxon>Propionibacteriales</taxon>
        <taxon>Nocardioidaceae</taxon>
        <taxon>Nocardioides</taxon>
    </lineage>
</organism>
<proteinExistence type="predicted"/>
<gene>
    <name evidence="1" type="ORF">SAMN04488570_1528</name>
</gene>
<dbReference type="Proteomes" id="UP000198859">
    <property type="component" value="Chromosome I"/>
</dbReference>
<reference evidence="2" key="1">
    <citation type="submission" date="2016-10" db="EMBL/GenBank/DDBJ databases">
        <authorList>
            <person name="Varghese N."/>
            <person name="Submissions S."/>
        </authorList>
    </citation>
    <scope>NUCLEOTIDE SEQUENCE [LARGE SCALE GENOMIC DNA]</scope>
    <source>
        <strain evidence="2">DSM 22127</strain>
    </source>
</reference>
<dbReference type="SUPFAM" id="SSF56801">
    <property type="entry name" value="Acetyl-CoA synthetase-like"/>
    <property type="match status" value="1"/>
</dbReference>
<keyword evidence="2" id="KW-1185">Reference proteome</keyword>
<dbReference type="InterPro" id="IPR017523">
    <property type="entry name" value="Rv3268"/>
</dbReference>
<dbReference type="OrthoDB" id="3396763at2"/>